<dbReference type="GO" id="GO:0008270">
    <property type="term" value="F:zinc ion binding"/>
    <property type="evidence" value="ECO:0007669"/>
    <property type="project" value="InterPro"/>
</dbReference>
<evidence type="ECO:0000313" key="14">
    <source>
        <dbReference type="Proteomes" id="UP000288716"/>
    </source>
</evidence>
<dbReference type="PROSITE" id="PS52035">
    <property type="entry name" value="PEPTIDASE_M14"/>
    <property type="match status" value="1"/>
</dbReference>
<dbReference type="PROSITE" id="PS00132">
    <property type="entry name" value="CARBOXYPEPT_ZN_1"/>
    <property type="match status" value="1"/>
</dbReference>
<dbReference type="SUPFAM" id="SSF53187">
    <property type="entry name" value="Zn-dependent exopeptidases"/>
    <property type="match status" value="1"/>
</dbReference>
<comment type="cofactor">
    <cofactor evidence="1">
        <name>Zn(2+)</name>
        <dbReference type="ChEBI" id="CHEBI:29105"/>
    </cofactor>
</comment>
<dbReference type="InterPro" id="IPR036990">
    <property type="entry name" value="M14A-like_propep"/>
</dbReference>
<keyword evidence="3" id="KW-0121">Carboxypeptidase</keyword>
<dbReference type="Pfam" id="PF00246">
    <property type="entry name" value="Peptidase_M14"/>
    <property type="match status" value="1"/>
</dbReference>
<comment type="caution">
    <text evidence="13">The sequence shown here is derived from an EMBL/GenBank/DDBJ whole genome shotgun (WGS) entry which is preliminary data.</text>
</comment>
<dbReference type="VEuPathDB" id="VectorBase:LDEU010403"/>
<dbReference type="GO" id="GO:0006508">
    <property type="term" value="P:proteolysis"/>
    <property type="evidence" value="ECO:0007669"/>
    <property type="project" value="UniProtKB-KW"/>
</dbReference>
<keyword evidence="7" id="KW-0378">Hydrolase</keyword>
<dbReference type="InterPro" id="IPR000834">
    <property type="entry name" value="Peptidase_M14"/>
</dbReference>
<comment type="similarity">
    <text evidence="2 11">Belongs to the peptidase M14 family.</text>
</comment>
<dbReference type="Gene3D" id="3.40.630.10">
    <property type="entry name" value="Zn peptidases"/>
    <property type="match status" value="1"/>
</dbReference>
<organism evidence="13 14">
    <name type="scientific">Leptotrombidium deliense</name>
    <dbReference type="NCBI Taxonomy" id="299467"/>
    <lineage>
        <taxon>Eukaryota</taxon>
        <taxon>Metazoa</taxon>
        <taxon>Ecdysozoa</taxon>
        <taxon>Arthropoda</taxon>
        <taxon>Chelicerata</taxon>
        <taxon>Arachnida</taxon>
        <taxon>Acari</taxon>
        <taxon>Acariformes</taxon>
        <taxon>Trombidiformes</taxon>
        <taxon>Prostigmata</taxon>
        <taxon>Anystina</taxon>
        <taxon>Parasitengona</taxon>
        <taxon>Trombiculoidea</taxon>
        <taxon>Trombiculidae</taxon>
        <taxon>Leptotrombidium</taxon>
    </lineage>
</organism>
<comment type="caution">
    <text evidence="11">Lacks conserved residue(s) required for the propagation of feature annotation.</text>
</comment>
<evidence type="ECO:0000256" key="11">
    <source>
        <dbReference type="PROSITE-ProRule" id="PRU01379"/>
    </source>
</evidence>
<dbReference type="GO" id="GO:0004181">
    <property type="term" value="F:metallocarboxypeptidase activity"/>
    <property type="evidence" value="ECO:0007669"/>
    <property type="project" value="InterPro"/>
</dbReference>
<dbReference type="Gene3D" id="3.30.70.340">
    <property type="entry name" value="Metallocarboxypeptidase-like"/>
    <property type="match status" value="1"/>
</dbReference>
<protein>
    <recommendedName>
        <fullName evidence="12">Peptidase M14 domain-containing protein</fullName>
    </recommendedName>
</protein>
<evidence type="ECO:0000256" key="7">
    <source>
        <dbReference type="ARBA" id="ARBA00022801"/>
    </source>
</evidence>
<keyword evidence="4" id="KW-0645">Protease</keyword>
<evidence type="ECO:0000256" key="9">
    <source>
        <dbReference type="ARBA" id="ARBA00023049"/>
    </source>
</evidence>
<dbReference type="Pfam" id="PF02244">
    <property type="entry name" value="Propep_M14"/>
    <property type="match status" value="1"/>
</dbReference>
<evidence type="ECO:0000256" key="5">
    <source>
        <dbReference type="ARBA" id="ARBA00022723"/>
    </source>
</evidence>
<evidence type="ECO:0000256" key="8">
    <source>
        <dbReference type="ARBA" id="ARBA00022833"/>
    </source>
</evidence>
<dbReference type="PANTHER" id="PTHR11705">
    <property type="entry name" value="PROTEASE FAMILY M14 CARBOXYPEPTIDASE A,B"/>
    <property type="match status" value="1"/>
</dbReference>
<reference evidence="13 14" key="1">
    <citation type="journal article" date="2018" name="Gigascience">
        <title>Genomes of trombidid mites reveal novel predicted allergens and laterally-transferred genes associated with secondary metabolism.</title>
        <authorList>
            <person name="Dong X."/>
            <person name="Chaisiri K."/>
            <person name="Xia D."/>
            <person name="Armstrong S.D."/>
            <person name="Fang Y."/>
            <person name="Donnelly M.J."/>
            <person name="Kadowaki T."/>
            <person name="McGarry J.W."/>
            <person name="Darby A.C."/>
            <person name="Makepeace B.L."/>
        </authorList>
    </citation>
    <scope>NUCLEOTIDE SEQUENCE [LARGE SCALE GENOMIC DNA]</scope>
    <source>
        <strain evidence="13">UoL-UT</strain>
    </source>
</reference>
<dbReference type="GO" id="GO:0005615">
    <property type="term" value="C:extracellular space"/>
    <property type="evidence" value="ECO:0007669"/>
    <property type="project" value="TreeGrafter"/>
</dbReference>
<keyword evidence="14" id="KW-1185">Reference proteome</keyword>
<dbReference type="PROSITE" id="PS00133">
    <property type="entry name" value="CARBOXYPEPT_ZN_2"/>
    <property type="match status" value="1"/>
</dbReference>
<evidence type="ECO:0000256" key="3">
    <source>
        <dbReference type="ARBA" id="ARBA00022645"/>
    </source>
</evidence>
<evidence type="ECO:0000256" key="4">
    <source>
        <dbReference type="ARBA" id="ARBA00022670"/>
    </source>
</evidence>
<evidence type="ECO:0000256" key="10">
    <source>
        <dbReference type="ARBA" id="ARBA00023157"/>
    </source>
</evidence>
<dbReference type="FunFam" id="3.40.630.10:FF:000084">
    <property type="entry name" value="Carboxypeptidase B2"/>
    <property type="match status" value="1"/>
</dbReference>
<keyword evidence="10" id="KW-1015">Disulfide bond</keyword>
<dbReference type="PRINTS" id="PR00765">
    <property type="entry name" value="CRBOXYPTASEA"/>
</dbReference>
<feature type="domain" description="Peptidase M14" evidence="12">
    <location>
        <begin position="105"/>
        <end position="352"/>
    </location>
</feature>
<keyword evidence="6" id="KW-0732">Signal</keyword>
<dbReference type="OrthoDB" id="6416026at2759"/>
<dbReference type="EMBL" id="NCKV01011433">
    <property type="protein sequence ID" value="RWS21637.1"/>
    <property type="molecule type" value="Genomic_DNA"/>
</dbReference>
<dbReference type="SMART" id="SM00631">
    <property type="entry name" value="Zn_pept"/>
    <property type="match status" value="1"/>
</dbReference>
<dbReference type="InterPro" id="IPR057247">
    <property type="entry name" value="CARBOXYPEPT_ZN_2"/>
</dbReference>
<evidence type="ECO:0000256" key="6">
    <source>
        <dbReference type="ARBA" id="ARBA00022729"/>
    </source>
</evidence>
<evidence type="ECO:0000256" key="1">
    <source>
        <dbReference type="ARBA" id="ARBA00001947"/>
    </source>
</evidence>
<dbReference type="AlphaFoldDB" id="A0A443S283"/>
<dbReference type="InterPro" id="IPR003146">
    <property type="entry name" value="M14A_act_pep"/>
</dbReference>
<gene>
    <name evidence="13" type="ORF">B4U80_07146</name>
</gene>
<evidence type="ECO:0000256" key="2">
    <source>
        <dbReference type="ARBA" id="ARBA00005988"/>
    </source>
</evidence>
<keyword evidence="5" id="KW-0479">Metal-binding</keyword>
<name>A0A443S283_9ACAR</name>
<keyword evidence="9" id="KW-0482">Metalloprotease</keyword>
<sequence>MKLLIKIVIKVFPKSVSDLKTLNKIRDNFTFDVDFWSDIHHTQNAVLFHVSPRYKRNVVKFLNNAGVNHSTVIEDLGIWIKSIHEYASRRKAVNVLKSDEIDFEHYYTYEQIVDILKSLEQKFASIAKYTSIGVTYEHRNIPAIVVNSDVSKQKPAIVFECGIHAREWISPATCLWIVNDLLATNSGNELIKNHSFHFLLLTNPDGYQFTWTHNRLWRKNRSPGKFNLWYDCSGIDLNRNFDVSYATLGSTDNQCDYTYHGKYAFSELETQAIRNYVINLTKRTNIDIYFSVHSFAQIWLYPYAFTDETPENNDDYIRLSKLAMKAISDTNGEKYSFGRVAKVMYKSGGCSI</sequence>
<keyword evidence="8" id="KW-0862">Zinc</keyword>
<proteinExistence type="inferred from homology"/>
<evidence type="ECO:0000259" key="12">
    <source>
        <dbReference type="PROSITE" id="PS52035"/>
    </source>
</evidence>
<accession>A0A443S283</accession>
<evidence type="ECO:0000313" key="13">
    <source>
        <dbReference type="EMBL" id="RWS21637.1"/>
    </source>
</evidence>
<dbReference type="SUPFAM" id="SSF54897">
    <property type="entry name" value="Protease propeptides/inhibitors"/>
    <property type="match status" value="1"/>
</dbReference>
<dbReference type="PANTHER" id="PTHR11705:SF91">
    <property type="entry name" value="FI01817P-RELATED"/>
    <property type="match status" value="1"/>
</dbReference>
<feature type="non-terminal residue" evidence="13">
    <location>
        <position position="352"/>
    </location>
</feature>
<dbReference type="InterPro" id="IPR057246">
    <property type="entry name" value="CARBOXYPEPT_ZN_1"/>
</dbReference>
<dbReference type="Proteomes" id="UP000288716">
    <property type="component" value="Unassembled WGS sequence"/>
</dbReference>